<dbReference type="EC" id="1.5.1.42" evidence="5"/>
<dbReference type="GO" id="GO:0042602">
    <property type="term" value="F:riboflavin reductase (NADPH) activity"/>
    <property type="evidence" value="ECO:0007669"/>
    <property type="project" value="TreeGrafter"/>
</dbReference>
<dbReference type="InterPro" id="IPR012349">
    <property type="entry name" value="Split_barrel_FMN-bd"/>
</dbReference>
<name>A0A231H4H8_9NOCA</name>
<dbReference type="PANTHER" id="PTHR30466:SF15">
    <property type="entry name" value="POSSIBLE OXIDOREDUCTASE"/>
    <property type="match status" value="1"/>
</dbReference>
<gene>
    <name evidence="5" type="primary">rutF</name>
    <name evidence="5" type="ORF">B7C42_04484</name>
</gene>
<dbReference type="InterPro" id="IPR050268">
    <property type="entry name" value="NADH-dep_flavin_reductase"/>
</dbReference>
<keyword evidence="6" id="KW-1185">Reference proteome</keyword>
<dbReference type="AlphaFoldDB" id="A0A231H4H8"/>
<organism evidence="5 6">
    <name type="scientific">Nocardia cerradoensis</name>
    <dbReference type="NCBI Taxonomy" id="85688"/>
    <lineage>
        <taxon>Bacteria</taxon>
        <taxon>Bacillati</taxon>
        <taxon>Actinomycetota</taxon>
        <taxon>Actinomycetes</taxon>
        <taxon>Mycobacteriales</taxon>
        <taxon>Nocardiaceae</taxon>
        <taxon>Nocardia</taxon>
    </lineage>
</organism>
<sequence>MDAIANFDALVAAADAPIYVVTVATESERAGCVVGFASQVGIEPRRFLVCVSELNHTYRVVAGATHVAVHLVDSGSRALAQLFGAETGDDIDKFTWCRWHHGPDGVVVLDEAAAWFSGRILERHDFGDHMGLLLEPLGGPKPTEGTTGLRYSDLADLTPGHPA</sequence>
<evidence type="ECO:0000256" key="3">
    <source>
        <dbReference type="SAM" id="MobiDB-lite"/>
    </source>
</evidence>
<evidence type="ECO:0000313" key="5">
    <source>
        <dbReference type="EMBL" id="OXR43616.1"/>
    </source>
</evidence>
<dbReference type="SMART" id="SM00903">
    <property type="entry name" value="Flavin_Reduct"/>
    <property type="match status" value="1"/>
</dbReference>
<accession>A0A231H4H8</accession>
<dbReference type="GO" id="GO:0052874">
    <property type="term" value="F:FMN reductase (NADH) activity"/>
    <property type="evidence" value="ECO:0007669"/>
    <property type="project" value="UniProtKB-EC"/>
</dbReference>
<evidence type="ECO:0000256" key="2">
    <source>
        <dbReference type="ARBA" id="ARBA00023002"/>
    </source>
</evidence>
<comment type="similarity">
    <text evidence="1">Belongs to the non-flavoprotein flavin reductase family.</text>
</comment>
<dbReference type="Pfam" id="PF01613">
    <property type="entry name" value="Flavin_Reduct"/>
    <property type="match status" value="1"/>
</dbReference>
<feature type="compositionally biased region" description="Low complexity" evidence="3">
    <location>
        <begin position="137"/>
        <end position="149"/>
    </location>
</feature>
<dbReference type="GO" id="GO:0010181">
    <property type="term" value="F:FMN binding"/>
    <property type="evidence" value="ECO:0007669"/>
    <property type="project" value="InterPro"/>
</dbReference>
<keyword evidence="2 5" id="KW-0560">Oxidoreductase</keyword>
<dbReference type="SUPFAM" id="SSF50475">
    <property type="entry name" value="FMN-binding split barrel"/>
    <property type="match status" value="1"/>
</dbReference>
<protein>
    <submittedName>
        <fullName evidence="5">FMN reductase (NADH) RutF</fullName>
        <ecNumber evidence="5">1.5.1.42</ecNumber>
    </submittedName>
</protein>
<proteinExistence type="inferred from homology"/>
<dbReference type="InterPro" id="IPR002563">
    <property type="entry name" value="Flavin_Rdtase-like_dom"/>
</dbReference>
<comment type="caution">
    <text evidence="5">The sequence shown here is derived from an EMBL/GenBank/DDBJ whole genome shotgun (WGS) entry which is preliminary data.</text>
</comment>
<feature type="region of interest" description="Disordered" evidence="3">
    <location>
        <begin position="137"/>
        <end position="163"/>
    </location>
</feature>
<evidence type="ECO:0000256" key="1">
    <source>
        <dbReference type="ARBA" id="ARBA00008898"/>
    </source>
</evidence>
<dbReference type="Proteomes" id="UP000215506">
    <property type="component" value="Unassembled WGS sequence"/>
</dbReference>
<dbReference type="Gene3D" id="2.30.110.10">
    <property type="entry name" value="Electron Transport, Fmn-binding Protein, Chain A"/>
    <property type="match status" value="1"/>
</dbReference>
<dbReference type="RefSeq" id="WP_039778912.1">
    <property type="nucleotide sequence ID" value="NZ_JAAXOR010000001.1"/>
</dbReference>
<dbReference type="PANTHER" id="PTHR30466">
    <property type="entry name" value="FLAVIN REDUCTASE"/>
    <property type="match status" value="1"/>
</dbReference>
<evidence type="ECO:0000313" key="6">
    <source>
        <dbReference type="Proteomes" id="UP000215506"/>
    </source>
</evidence>
<dbReference type="EMBL" id="NGAF01000009">
    <property type="protein sequence ID" value="OXR43616.1"/>
    <property type="molecule type" value="Genomic_DNA"/>
</dbReference>
<feature type="domain" description="Flavin reductase like" evidence="4">
    <location>
        <begin position="11"/>
        <end position="158"/>
    </location>
</feature>
<evidence type="ECO:0000259" key="4">
    <source>
        <dbReference type="SMART" id="SM00903"/>
    </source>
</evidence>
<reference evidence="5 6" key="1">
    <citation type="submission" date="2017-07" db="EMBL/GenBank/DDBJ databases">
        <title>First draft Genome Sequence of Nocardia cerradoensis isolated from human infection.</title>
        <authorList>
            <person name="Carrasco G."/>
        </authorList>
    </citation>
    <scope>NUCLEOTIDE SEQUENCE [LARGE SCALE GENOMIC DNA]</scope>
    <source>
        <strain evidence="5 6">CNM20130759</strain>
    </source>
</reference>